<sequence length="169" mass="17910">MRNLPFVKPAYGAAALALLMTIGAAGCGREPSAMSDAAAPAGNSMQEATVRSGDVTIRASVLPTTAMSEAVAAQYGIQRDPGSVMLLVGVRQGPNMQETALPATITATATDLRGVRQTLELREVRSGDLVDYVGIARVSPPDTLRFDLDIRREDGATSTMQFTRDIFPR</sequence>
<keyword evidence="1" id="KW-0732">Signal</keyword>
<organism evidence="3 4">
    <name type="scientific">Novilysobacter selenitireducens</name>
    <dbReference type="NCBI Taxonomy" id="2872639"/>
    <lineage>
        <taxon>Bacteria</taxon>
        <taxon>Pseudomonadati</taxon>
        <taxon>Pseudomonadota</taxon>
        <taxon>Gammaproteobacteria</taxon>
        <taxon>Lysobacterales</taxon>
        <taxon>Lysobacteraceae</taxon>
        <taxon>Novilysobacter</taxon>
    </lineage>
</organism>
<dbReference type="RefSeq" id="WP_223675894.1">
    <property type="nucleotide sequence ID" value="NZ_JAINZW010000003.1"/>
</dbReference>
<proteinExistence type="predicted"/>
<dbReference type="EMBL" id="JAINZW010000003">
    <property type="protein sequence ID" value="MBZ4039433.1"/>
    <property type="molecule type" value="Genomic_DNA"/>
</dbReference>
<evidence type="ECO:0000259" key="2">
    <source>
        <dbReference type="Pfam" id="PF14467"/>
    </source>
</evidence>
<dbReference type="PROSITE" id="PS51257">
    <property type="entry name" value="PROKAR_LIPOPROTEIN"/>
    <property type="match status" value="1"/>
</dbReference>
<name>A0ABS7T6E3_9GAMM</name>
<dbReference type="Gene3D" id="2.60.40.3340">
    <property type="entry name" value="Domain of unknown function DUF4426"/>
    <property type="match status" value="1"/>
</dbReference>
<evidence type="ECO:0000313" key="3">
    <source>
        <dbReference type="EMBL" id="MBZ4039433.1"/>
    </source>
</evidence>
<feature type="domain" description="DUF4426" evidence="2">
    <location>
        <begin position="51"/>
        <end position="168"/>
    </location>
</feature>
<dbReference type="Proteomes" id="UP001430954">
    <property type="component" value="Unassembled WGS sequence"/>
</dbReference>
<feature type="chain" id="PRO_5045404165" evidence="1">
    <location>
        <begin position="25"/>
        <end position="169"/>
    </location>
</feature>
<comment type="caution">
    <text evidence="3">The sequence shown here is derived from an EMBL/GenBank/DDBJ whole genome shotgun (WGS) entry which is preliminary data.</text>
</comment>
<evidence type="ECO:0000256" key="1">
    <source>
        <dbReference type="SAM" id="SignalP"/>
    </source>
</evidence>
<keyword evidence="4" id="KW-1185">Reference proteome</keyword>
<dbReference type="Pfam" id="PF14467">
    <property type="entry name" value="DUF4426"/>
    <property type="match status" value="1"/>
</dbReference>
<evidence type="ECO:0000313" key="4">
    <source>
        <dbReference type="Proteomes" id="UP001430954"/>
    </source>
</evidence>
<protein>
    <submittedName>
        <fullName evidence="3">DUF4426 domain-containing protein</fullName>
    </submittedName>
</protein>
<gene>
    <name evidence="3" type="ORF">K6753_07785</name>
</gene>
<dbReference type="InterPro" id="IPR025218">
    <property type="entry name" value="DUF4426"/>
</dbReference>
<feature type="signal peptide" evidence="1">
    <location>
        <begin position="1"/>
        <end position="24"/>
    </location>
</feature>
<accession>A0ABS7T6E3</accession>
<reference evidence="3 4" key="1">
    <citation type="submission" date="2021-09" db="EMBL/GenBank/DDBJ databases">
        <title>Lysobacter sp. 13A isolated from the river sediment.</title>
        <authorList>
            <person name="Liu H."/>
            <person name="Li S."/>
            <person name="Mao S."/>
        </authorList>
    </citation>
    <scope>NUCLEOTIDE SEQUENCE [LARGE SCALE GENOMIC DNA]</scope>
    <source>
        <strain evidence="3 4">13A</strain>
    </source>
</reference>